<accession>A0A1G2T347</accession>
<dbReference type="AlphaFoldDB" id="A0A1G2T347"/>
<evidence type="ECO:0000313" key="1">
    <source>
        <dbReference type="EMBL" id="OHA91684.1"/>
    </source>
</evidence>
<name>A0A1G2T347_9BACT</name>
<sequence>MASIVCESDRLYNTSQGGCQMHYSVTEKDGLQPHWTTEETRNLTARLITQITTREEEISSLKIALDTVQNQCLHSGAEEYRNHRVGTCSICEKPFMTKQAVDAVFSDVR</sequence>
<proteinExistence type="predicted"/>
<protein>
    <submittedName>
        <fullName evidence="1">Uncharacterized protein</fullName>
    </submittedName>
</protein>
<dbReference type="Proteomes" id="UP000177746">
    <property type="component" value="Unassembled WGS sequence"/>
</dbReference>
<organism evidence="1 2">
    <name type="scientific">Candidatus Zambryskibacteria bacterium RIFCSPHIGHO2_01_FULL_46_30</name>
    <dbReference type="NCBI Taxonomy" id="1802739"/>
    <lineage>
        <taxon>Bacteria</taxon>
        <taxon>Candidatus Zambryskiibacteriota</taxon>
    </lineage>
</organism>
<gene>
    <name evidence="1" type="ORF">A2665_01910</name>
</gene>
<dbReference type="EMBL" id="MHVI01000015">
    <property type="protein sequence ID" value="OHA91684.1"/>
    <property type="molecule type" value="Genomic_DNA"/>
</dbReference>
<evidence type="ECO:0000313" key="2">
    <source>
        <dbReference type="Proteomes" id="UP000177746"/>
    </source>
</evidence>
<reference evidence="1 2" key="1">
    <citation type="journal article" date="2016" name="Nat. Commun.">
        <title>Thousands of microbial genomes shed light on interconnected biogeochemical processes in an aquifer system.</title>
        <authorList>
            <person name="Anantharaman K."/>
            <person name="Brown C.T."/>
            <person name="Hug L.A."/>
            <person name="Sharon I."/>
            <person name="Castelle C.J."/>
            <person name="Probst A.J."/>
            <person name="Thomas B.C."/>
            <person name="Singh A."/>
            <person name="Wilkins M.J."/>
            <person name="Karaoz U."/>
            <person name="Brodie E.L."/>
            <person name="Williams K.H."/>
            <person name="Hubbard S.S."/>
            <person name="Banfield J.F."/>
        </authorList>
    </citation>
    <scope>NUCLEOTIDE SEQUENCE [LARGE SCALE GENOMIC DNA]</scope>
</reference>
<comment type="caution">
    <text evidence="1">The sequence shown here is derived from an EMBL/GenBank/DDBJ whole genome shotgun (WGS) entry which is preliminary data.</text>
</comment>